<evidence type="ECO:0000313" key="3">
    <source>
        <dbReference type="EMBL" id="TNC26169.1"/>
    </source>
</evidence>
<protein>
    <submittedName>
        <fullName evidence="3">Uncharacterized protein</fullName>
    </submittedName>
</protein>
<comment type="caution">
    <text evidence="3">The sequence shown here is derived from an EMBL/GenBank/DDBJ whole genome shotgun (WGS) entry which is preliminary data.</text>
</comment>
<dbReference type="Proteomes" id="UP000305546">
    <property type="component" value="Unassembled WGS sequence"/>
</dbReference>
<evidence type="ECO:0000313" key="4">
    <source>
        <dbReference type="Proteomes" id="UP000305546"/>
    </source>
</evidence>
<keyword evidence="2" id="KW-0472">Membrane</keyword>
<keyword evidence="2" id="KW-0812">Transmembrane</keyword>
<keyword evidence="2" id="KW-1133">Transmembrane helix</keyword>
<gene>
    <name evidence="3" type="ORF">FG385_13510</name>
</gene>
<organism evidence="3 4">
    <name type="scientific">Amycolatopsis alkalitolerans</name>
    <dbReference type="NCBI Taxonomy" id="2547244"/>
    <lineage>
        <taxon>Bacteria</taxon>
        <taxon>Bacillati</taxon>
        <taxon>Actinomycetota</taxon>
        <taxon>Actinomycetes</taxon>
        <taxon>Pseudonocardiales</taxon>
        <taxon>Pseudonocardiaceae</taxon>
        <taxon>Amycolatopsis</taxon>
    </lineage>
</organism>
<evidence type="ECO:0000256" key="2">
    <source>
        <dbReference type="SAM" id="Phobius"/>
    </source>
</evidence>
<accession>A0A5C4M4H5</accession>
<evidence type="ECO:0000256" key="1">
    <source>
        <dbReference type="SAM" id="MobiDB-lite"/>
    </source>
</evidence>
<keyword evidence="4" id="KW-1185">Reference proteome</keyword>
<feature type="transmembrane region" description="Helical" evidence="2">
    <location>
        <begin position="6"/>
        <end position="28"/>
    </location>
</feature>
<reference evidence="3 4" key="1">
    <citation type="submission" date="2019-06" db="EMBL/GenBank/DDBJ databases">
        <title>Amycolatopsis alkalitolerans sp. nov., isolated from Gastrodia elata Blume.</title>
        <authorList>
            <person name="Narsing Rao M.P."/>
            <person name="Li W.J."/>
        </authorList>
    </citation>
    <scope>NUCLEOTIDE SEQUENCE [LARGE SCALE GENOMIC DNA]</scope>
    <source>
        <strain evidence="3 4">SYSUP0005</strain>
    </source>
</reference>
<proteinExistence type="predicted"/>
<name>A0A5C4M4H5_9PSEU</name>
<dbReference type="RefSeq" id="WP_160148784.1">
    <property type="nucleotide sequence ID" value="NZ_VDFW01000009.1"/>
</dbReference>
<sequence>MRGVETMAYAAIAMIALALGYLVTAVLCGRFRATNSPAEQEPGGAGEEADQAPGGTGSGTPGRL</sequence>
<dbReference type="EMBL" id="VDFW01000009">
    <property type="protein sequence ID" value="TNC26169.1"/>
    <property type="molecule type" value="Genomic_DNA"/>
</dbReference>
<feature type="compositionally biased region" description="Gly residues" evidence="1">
    <location>
        <begin position="54"/>
        <end position="64"/>
    </location>
</feature>
<feature type="region of interest" description="Disordered" evidence="1">
    <location>
        <begin position="35"/>
        <end position="64"/>
    </location>
</feature>
<dbReference type="AlphaFoldDB" id="A0A5C4M4H5"/>